<evidence type="ECO:0000256" key="1">
    <source>
        <dbReference type="SAM" id="MobiDB-lite"/>
    </source>
</evidence>
<evidence type="ECO:0000313" key="2">
    <source>
        <dbReference type="EMBL" id="VDO82453.1"/>
    </source>
</evidence>
<reference evidence="4" key="1">
    <citation type="submission" date="2016-06" db="UniProtKB">
        <authorList>
            <consortium name="WormBaseParasite"/>
        </authorList>
    </citation>
    <scope>IDENTIFICATION</scope>
</reference>
<name>A0A183I9N6_9BILA</name>
<reference evidence="2 3" key="2">
    <citation type="submission" date="2018-11" db="EMBL/GenBank/DDBJ databases">
        <authorList>
            <consortium name="Pathogen Informatics"/>
        </authorList>
    </citation>
    <scope>NUCLEOTIDE SEQUENCE [LARGE SCALE GENOMIC DNA]</scope>
</reference>
<feature type="region of interest" description="Disordered" evidence="1">
    <location>
        <begin position="1"/>
        <end position="33"/>
    </location>
</feature>
<protein>
    <submittedName>
        <fullName evidence="4">Phox (PX) domain-containing protein</fullName>
    </submittedName>
</protein>
<proteinExistence type="predicted"/>
<accession>A0A183I9N6</accession>
<evidence type="ECO:0000313" key="3">
    <source>
        <dbReference type="Proteomes" id="UP000270296"/>
    </source>
</evidence>
<organism evidence="4">
    <name type="scientific">Soboliphyme baturini</name>
    <dbReference type="NCBI Taxonomy" id="241478"/>
    <lineage>
        <taxon>Eukaryota</taxon>
        <taxon>Metazoa</taxon>
        <taxon>Ecdysozoa</taxon>
        <taxon>Nematoda</taxon>
        <taxon>Enoplea</taxon>
        <taxon>Dorylaimia</taxon>
        <taxon>Dioctophymatida</taxon>
        <taxon>Dioctophymatoidea</taxon>
        <taxon>Soboliphymatidae</taxon>
        <taxon>Soboliphyme</taxon>
    </lineage>
</organism>
<dbReference type="Proteomes" id="UP000270296">
    <property type="component" value="Unassembled WGS sequence"/>
</dbReference>
<sequence>MDECFSSDNDVTSGNFGESTSCSGTDTLVHSGQSDRLSYREAIEKHMSSPSNELPF</sequence>
<keyword evidence="3" id="KW-1185">Reference proteome</keyword>
<dbReference type="WBParaSite" id="SBAD_0000034801-mRNA-1">
    <property type="protein sequence ID" value="SBAD_0000034801-mRNA-1"/>
    <property type="gene ID" value="SBAD_0000034801"/>
</dbReference>
<gene>
    <name evidence="2" type="ORF">SBAD_LOCUS330</name>
</gene>
<evidence type="ECO:0000313" key="4">
    <source>
        <dbReference type="WBParaSite" id="SBAD_0000034801-mRNA-1"/>
    </source>
</evidence>
<dbReference type="EMBL" id="UZAM01000713">
    <property type="protein sequence ID" value="VDO82453.1"/>
    <property type="molecule type" value="Genomic_DNA"/>
</dbReference>
<dbReference type="AlphaFoldDB" id="A0A183I9N6"/>